<keyword evidence="1" id="KW-0732">Signal</keyword>
<evidence type="ECO:0000256" key="1">
    <source>
        <dbReference type="SAM" id="SignalP"/>
    </source>
</evidence>
<gene>
    <name evidence="2" type="ORF">B0T14DRAFT_583316</name>
</gene>
<dbReference type="Proteomes" id="UP001175000">
    <property type="component" value="Unassembled WGS sequence"/>
</dbReference>
<comment type="caution">
    <text evidence="2">The sequence shown here is derived from an EMBL/GenBank/DDBJ whole genome shotgun (WGS) entry which is preliminary data.</text>
</comment>
<evidence type="ECO:0000313" key="3">
    <source>
        <dbReference type="Proteomes" id="UP001175000"/>
    </source>
</evidence>
<proteinExistence type="predicted"/>
<dbReference type="AlphaFoldDB" id="A0AA39WYR5"/>
<feature type="chain" id="PRO_5041401643" evidence="1">
    <location>
        <begin position="19"/>
        <end position="155"/>
    </location>
</feature>
<keyword evidence="3" id="KW-1185">Reference proteome</keyword>
<feature type="signal peptide" evidence="1">
    <location>
        <begin position="1"/>
        <end position="18"/>
    </location>
</feature>
<protein>
    <submittedName>
        <fullName evidence="2">Uncharacterized protein</fullName>
    </submittedName>
</protein>
<accession>A0AA39WYR5</accession>
<organism evidence="2 3">
    <name type="scientific">Immersiella caudata</name>
    <dbReference type="NCBI Taxonomy" id="314043"/>
    <lineage>
        <taxon>Eukaryota</taxon>
        <taxon>Fungi</taxon>
        <taxon>Dikarya</taxon>
        <taxon>Ascomycota</taxon>
        <taxon>Pezizomycotina</taxon>
        <taxon>Sordariomycetes</taxon>
        <taxon>Sordariomycetidae</taxon>
        <taxon>Sordariales</taxon>
        <taxon>Lasiosphaeriaceae</taxon>
        <taxon>Immersiella</taxon>
    </lineage>
</organism>
<name>A0AA39WYR5_9PEZI</name>
<dbReference type="EMBL" id="JAULSU010000003">
    <property type="protein sequence ID" value="KAK0624118.1"/>
    <property type="molecule type" value="Genomic_DNA"/>
</dbReference>
<evidence type="ECO:0000313" key="2">
    <source>
        <dbReference type="EMBL" id="KAK0624118.1"/>
    </source>
</evidence>
<sequence length="155" mass="16165">MPWLGPLGLAPLLGEVLSLIIAGAAIGDSVADFCHQSPGPGCINKRDLDALGLPGVPVLDVKRSNVGPCNVPMYNFDICRDQIRNQGAQIWSSIPAAGVAQFDNIPPACMNLAVVLSGSCTGEGARPVPCGSACMQYHGLGDDQFRILSSYLSRG</sequence>
<reference evidence="2" key="1">
    <citation type="submission" date="2023-06" db="EMBL/GenBank/DDBJ databases">
        <title>Genome-scale phylogeny and comparative genomics of the fungal order Sordariales.</title>
        <authorList>
            <consortium name="Lawrence Berkeley National Laboratory"/>
            <person name="Hensen N."/>
            <person name="Bonometti L."/>
            <person name="Westerberg I."/>
            <person name="Brannstrom I.O."/>
            <person name="Guillou S."/>
            <person name="Cros-Aarteil S."/>
            <person name="Calhoun S."/>
            <person name="Haridas S."/>
            <person name="Kuo A."/>
            <person name="Mondo S."/>
            <person name="Pangilinan J."/>
            <person name="Riley R."/>
            <person name="Labutti K."/>
            <person name="Andreopoulos B."/>
            <person name="Lipzen A."/>
            <person name="Chen C."/>
            <person name="Yanf M."/>
            <person name="Daum C."/>
            <person name="Ng V."/>
            <person name="Clum A."/>
            <person name="Steindorff A."/>
            <person name="Ohm R."/>
            <person name="Martin F."/>
            <person name="Silar P."/>
            <person name="Natvig D."/>
            <person name="Lalanne C."/>
            <person name="Gautier V."/>
            <person name="Ament-Velasquez S.L."/>
            <person name="Kruys A."/>
            <person name="Hutchinson M.I."/>
            <person name="Powell A.J."/>
            <person name="Barry K."/>
            <person name="Miller A.N."/>
            <person name="Grigoriev I.V."/>
            <person name="Debuchy R."/>
            <person name="Gladieux P."/>
            <person name="Thoren M.H."/>
            <person name="Johannesson H."/>
        </authorList>
    </citation>
    <scope>NUCLEOTIDE SEQUENCE</scope>
    <source>
        <strain evidence="2">CBS 606.72</strain>
    </source>
</reference>